<comment type="caution">
    <text evidence="2">The sequence shown here is derived from an EMBL/GenBank/DDBJ whole genome shotgun (WGS) entry which is preliminary data.</text>
</comment>
<dbReference type="Proteomes" id="UP000772434">
    <property type="component" value="Unassembled WGS sequence"/>
</dbReference>
<keyword evidence="3" id="KW-1185">Reference proteome</keyword>
<protein>
    <submittedName>
        <fullName evidence="2">Uncharacterized protein</fullName>
    </submittedName>
</protein>
<gene>
    <name evidence="2" type="ORF">BDP27DRAFT_225823</name>
</gene>
<reference evidence="2" key="1">
    <citation type="submission" date="2020-11" db="EMBL/GenBank/DDBJ databases">
        <authorList>
            <consortium name="DOE Joint Genome Institute"/>
            <person name="Ahrendt S."/>
            <person name="Riley R."/>
            <person name="Andreopoulos W."/>
            <person name="Labutti K."/>
            <person name="Pangilinan J."/>
            <person name="Ruiz-Duenas F.J."/>
            <person name="Barrasa J.M."/>
            <person name="Sanchez-Garcia M."/>
            <person name="Camarero S."/>
            <person name="Miyauchi S."/>
            <person name="Serrano A."/>
            <person name="Linde D."/>
            <person name="Babiker R."/>
            <person name="Drula E."/>
            <person name="Ayuso-Fernandez I."/>
            <person name="Pacheco R."/>
            <person name="Padilla G."/>
            <person name="Ferreira P."/>
            <person name="Barriuso J."/>
            <person name="Kellner H."/>
            <person name="Castanera R."/>
            <person name="Alfaro M."/>
            <person name="Ramirez L."/>
            <person name="Pisabarro A.G."/>
            <person name="Kuo A."/>
            <person name="Tritt A."/>
            <person name="Lipzen A."/>
            <person name="He G."/>
            <person name="Yan M."/>
            <person name="Ng V."/>
            <person name="Cullen D."/>
            <person name="Martin F."/>
            <person name="Rosso M.-N."/>
            <person name="Henrissat B."/>
            <person name="Hibbett D."/>
            <person name="Martinez A.T."/>
            <person name="Grigoriev I.V."/>
        </authorList>
    </citation>
    <scope>NUCLEOTIDE SEQUENCE</scope>
    <source>
        <strain evidence="2">AH 40177</strain>
    </source>
</reference>
<keyword evidence="1" id="KW-1133">Transmembrane helix</keyword>
<evidence type="ECO:0000256" key="1">
    <source>
        <dbReference type="SAM" id="Phobius"/>
    </source>
</evidence>
<dbReference type="AlphaFoldDB" id="A0A9P5Q627"/>
<feature type="transmembrane region" description="Helical" evidence="1">
    <location>
        <begin position="29"/>
        <end position="52"/>
    </location>
</feature>
<dbReference type="EMBL" id="JADNRY010000014">
    <property type="protein sequence ID" value="KAF9074260.1"/>
    <property type="molecule type" value="Genomic_DNA"/>
</dbReference>
<organism evidence="2 3">
    <name type="scientific">Rhodocollybia butyracea</name>
    <dbReference type="NCBI Taxonomy" id="206335"/>
    <lineage>
        <taxon>Eukaryota</taxon>
        <taxon>Fungi</taxon>
        <taxon>Dikarya</taxon>
        <taxon>Basidiomycota</taxon>
        <taxon>Agaricomycotina</taxon>
        <taxon>Agaricomycetes</taxon>
        <taxon>Agaricomycetidae</taxon>
        <taxon>Agaricales</taxon>
        <taxon>Marasmiineae</taxon>
        <taxon>Omphalotaceae</taxon>
        <taxon>Rhodocollybia</taxon>
    </lineage>
</organism>
<keyword evidence="1" id="KW-0472">Membrane</keyword>
<dbReference type="OrthoDB" id="2843985at2759"/>
<evidence type="ECO:0000313" key="2">
    <source>
        <dbReference type="EMBL" id="KAF9074260.1"/>
    </source>
</evidence>
<evidence type="ECO:0000313" key="3">
    <source>
        <dbReference type="Proteomes" id="UP000772434"/>
    </source>
</evidence>
<proteinExistence type="predicted"/>
<feature type="transmembrane region" description="Helical" evidence="1">
    <location>
        <begin position="64"/>
        <end position="92"/>
    </location>
</feature>
<keyword evidence="1" id="KW-0812">Transmembrane</keyword>
<accession>A0A9P5Q627</accession>
<sequence>MNNYRFFTLLQNMSNLDFSTLSSLIHRILGAYSVAQLGSIATIFGITCYTFATKSRDRAREVGILGFLAMLPFGYKPIFLYCLLLVFFVAFFEGGVASSHVQPPQEVDGSSPHALSSQHVPEGKDIMIPIGRSDWSVNVRFQSSSSPHVSFPSYNFDIKTIDKNLDPNTRLGEVAFNYKRVPTLDSDSVVDGGAKFEPLGVQLEIVHRMHRSTTFYQLSLVKRNFMLSAEQIPRKLRKGGAGGQGWKIDCPGFKTFHKTIGDKVVPATVLCPYGCRNYRLFGISYRYCASSNPYHHSNPEKLDFRWRSLLRWGIRFAIPGPYEEVFMGSSQAS</sequence>
<name>A0A9P5Q627_9AGAR</name>